<evidence type="ECO:0000256" key="1">
    <source>
        <dbReference type="SAM" id="Phobius"/>
    </source>
</evidence>
<organism evidence="2 3">
    <name type="scientific">Patulibacter medicamentivorans</name>
    <dbReference type="NCBI Taxonomy" id="1097667"/>
    <lineage>
        <taxon>Bacteria</taxon>
        <taxon>Bacillati</taxon>
        <taxon>Actinomycetota</taxon>
        <taxon>Thermoleophilia</taxon>
        <taxon>Solirubrobacterales</taxon>
        <taxon>Patulibacteraceae</taxon>
        <taxon>Patulibacter</taxon>
    </lineage>
</organism>
<comment type="caution">
    <text evidence="2">The sequence shown here is derived from an EMBL/GenBank/DDBJ whole genome shotgun (WGS) entry which is preliminary data.</text>
</comment>
<keyword evidence="1" id="KW-1133">Transmembrane helix</keyword>
<keyword evidence="1" id="KW-0812">Transmembrane</keyword>
<keyword evidence="1" id="KW-0472">Membrane</keyword>
<dbReference type="AlphaFoldDB" id="H0E3B4"/>
<keyword evidence="3" id="KW-1185">Reference proteome</keyword>
<name>H0E3B4_9ACTN</name>
<accession>H0E3B4</accession>
<evidence type="ECO:0000313" key="3">
    <source>
        <dbReference type="Proteomes" id="UP000005143"/>
    </source>
</evidence>
<proteinExistence type="predicted"/>
<evidence type="ECO:0000313" key="2">
    <source>
        <dbReference type="EMBL" id="EHN11823.1"/>
    </source>
</evidence>
<dbReference type="Proteomes" id="UP000005143">
    <property type="component" value="Unassembled WGS sequence"/>
</dbReference>
<feature type="transmembrane region" description="Helical" evidence="1">
    <location>
        <begin position="12"/>
        <end position="32"/>
    </location>
</feature>
<gene>
    <name evidence="2" type="ORF">PAI11_12820</name>
</gene>
<protein>
    <submittedName>
        <fullName evidence="2">Uncharacterized protein</fullName>
    </submittedName>
</protein>
<feature type="transmembrane region" description="Helical" evidence="1">
    <location>
        <begin position="38"/>
        <end position="62"/>
    </location>
</feature>
<reference evidence="2 3" key="1">
    <citation type="journal article" date="2013" name="Biodegradation">
        <title>Quantitative proteomic analysis of ibuprofen-degrading Patulibacter sp. strain I11.</title>
        <authorList>
            <person name="Almeida B."/>
            <person name="Kjeldal H."/>
            <person name="Lolas I."/>
            <person name="Knudsen A.D."/>
            <person name="Carvalho G."/>
            <person name="Nielsen K.L."/>
            <person name="Barreto Crespo M.T."/>
            <person name="Stensballe A."/>
            <person name="Nielsen J.L."/>
        </authorList>
    </citation>
    <scope>NUCLEOTIDE SEQUENCE [LARGE SCALE GENOMIC DNA]</scope>
    <source>
        <strain evidence="2 3">I11</strain>
    </source>
</reference>
<dbReference type="EMBL" id="AGUD01000064">
    <property type="protein sequence ID" value="EHN11823.1"/>
    <property type="molecule type" value="Genomic_DNA"/>
</dbReference>
<sequence length="85" mass="9573">MRRWRLRSLTDRGFLVFSIVLSIVSYRVIHWLEPDGLSFIASSAVEIGLIVAVAIPLYLALLTRYATPATRRVDGRDRNGRVSDG</sequence>